<protein>
    <recommendedName>
        <fullName evidence="1">Homing endonuclease LAGLIDADG domain-containing protein</fullName>
    </recommendedName>
</protein>
<evidence type="ECO:0000313" key="2">
    <source>
        <dbReference type="EMBL" id="AJG03038.1"/>
    </source>
</evidence>
<dbReference type="InterPro" id="IPR051289">
    <property type="entry name" value="LAGLIDADG_Endonuclease"/>
</dbReference>
<geneLocation type="mitochondrion" evidence="2"/>
<dbReference type="SUPFAM" id="SSF55608">
    <property type="entry name" value="Homing endonucleases"/>
    <property type="match status" value="2"/>
</dbReference>
<accession>A0A0H3V1N9</accession>
<reference evidence="2" key="1">
    <citation type="journal article" date="2015" name="Mol. Biol. Evol.">
        <title>Extensive Horizontal Transfer and Homologous Recombination Generate Highly Chimeric Mitochondrial Genomes in Yeast.</title>
        <authorList>
            <person name="Wu B."/>
            <person name="Buljic A."/>
            <person name="Hao W."/>
        </authorList>
    </citation>
    <scope>NUCLEOTIDE SEQUENCE</scope>
    <source>
        <strain evidence="2">CBS 2947</strain>
    </source>
</reference>
<dbReference type="InterPro" id="IPR027434">
    <property type="entry name" value="Homing_endonucl"/>
</dbReference>
<name>A0A0H3V1N9_9SACH</name>
<proteinExistence type="predicted"/>
<dbReference type="GO" id="GO:0004519">
    <property type="term" value="F:endonuclease activity"/>
    <property type="evidence" value="ECO:0007669"/>
    <property type="project" value="InterPro"/>
</dbReference>
<dbReference type="InterPro" id="IPR004860">
    <property type="entry name" value="LAGLIDADG_dom"/>
</dbReference>
<dbReference type="RefSeq" id="YP_009155513.1">
    <property type="nucleotide sequence ID" value="NC_027459.1"/>
</dbReference>
<dbReference type="Pfam" id="PF00961">
    <property type="entry name" value="LAGLIDADG_1"/>
    <property type="match status" value="2"/>
</dbReference>
<dbReference type="PANTHER" id="PTHR36181">
    <property type="entry name" value="INTRON-ENCODED ENDONUCLEASE AI3-RELATED"/>
    <property type="match status" value="1"/>
</dbReference>
<keyword evidence="2" id="KW-0496">Mitochondrion</keyword>
<dbReference type="PANTHER" id="PTHR36181:SF2">
    <property type="entry name" value="INTRON-ENCODED ENDONUCLEASE AI3-RELATED"/>
    <property type="match status" value="1"/>
</dbReference>
<dbReference type="EMBL" id="KM595074">
    <property type="protein sequence ID" value="AJG03038.1"/>
    <property type="molecule type" value="Genomic_DNA"/>
</dbReference>
<gene>
    <name evidence="2" type="primary">orf419</name>
</gene>
<dbReference type="GO" id="GO:0005739">
    <property type="term" value="C:mitochondrion"/>
    <property type="evidence" value="ECO:0007669"/>
    <property type="project" value="UniProtKB-ARBA"/>
</dbReference>
<dbReference type="GeneID" id="25015659"/>
<sequence length="419" mass="49964">MKNILFSNFIKMFNLSLQDKNLTKHLEELLLKINIKKDYKKLSKQMMILLNKMNYEDNTKIRLIDYLLSYEINRINMTNTSYLSTNMETFDSHFSGFFDGDGSFRTGYRKGKRYTPKLVIELHYDDREYLNKLIDYFKLNNIIYFRDNNTKAALIIDVDYKLKPFIKLFDNNSLLTKKYYDYILWKELFNIYYDNKMSKTDKLSLCYNIYLNINKYNDIEKYPSAEHIINNINTNKVLGFIEAEGHFGIKPQSQKYTTSLEITQRKESRVYLEGIYNLIDNWKVDDNCTYKLESLTKNLYPDGDKLRVMIFNLDNLYYKIVPTILNNNLYTRKSIDFTMWTVAIIIRKHGLHHTIEGINLLNKLRSTMNKNRYNTNNMNIPSLLDILTVLSMNSIYDDSKPHEINYRLHASKTKLNKLN</sequence>
<dbReference type="Gene3D" id="3.10.28.10">
    <property type="entry name" value="Homing endonucleases"/>
    <property type="match status" value="2"/>
</dbReference>
<feature type="domain" description="Homing endonuclease LAGLIDADG" evidence="1">
    <location>
        <begin position="95"/>
        <end position="188"/>
    </location>
</feature>
<evidence type="ECO:0000259" key="1">
    <source>
        <dbReference type="Pfam" id="PF00961"/>
    </source>
</evidence>
<organism evidence="2">
    <name type="scientific">Torulaspora globosa</name>
    <dbReference type="NCBI Taxonomy" id="48254"/>
    <lineage>
        <taxon>Eukaryota</taxon>
        <taxon>Fungi</taxon>
        <taxon>Dikarya</taxon>
        <taxon>Ascomycota</taxon>
        <taxon>Saccharomycotina</taxon>
        <taxon>Saccharomycetes</taxon>
        <taxon>Saccharomycetales</taxon>
        <taxon>Saccharomycetaceae</taxon>
        <taxon>Torulaspora</taxon>
    </lineage>
</organism>
<dbReference type="AlphaFoldDB" id="A0A0H3V1N9"/>
<feature type="domain" description="Homing endonuclease LAGLIDADG" evidence="1">
    <location>
        <begin position="238"/>
        <end position="341"/>
    </location>
</feature>